<accession>A0A7S4U7R1</accession>
<dbReference type="Pfam" id="PF05721">
    <property type="entry name" value="PhyH"/>
    <property type="match status" value="1"/>
</dbReference>
<dbReference type="EMBL" id="HBKN01044487">
    <property type="protein sequence ID" value="CAE2333772.1"/>
    <property type="molecule type" value="Transcribed_RNA"/>
</dbReference>
<evidence type="ECO:0000313" key="2">
    <source>
        <dbReference type="EMBL" id="CAE2333772.1"/>
    </source>
</evidence>
<feature type="compositionally biased region" description="Acidic residues" evidence="1">
    <location>
        <begin position="104"/>
        <end position="113"/>
    </location>
</feature>
<gene>
    <name evidence="2" type="ORF">GTHE00462_LOCUS34848</name>
</gene>
<protein>
    <submittedName>
        <fullName evidence="2">Uncharacterized protein</fullName>
    </submittedName>
</protein>
<dbReference type="SUPFAM" id="SSF51197">
    <property type="entry name" value="Clavaminate synthase-like"/>
    <property type="match status" value="1"/>
</dbReference>
<reference evidence="2" key="1">
    <citation type="submission" date="2021-01" db="EMBL/GenBank/DDBJ databases">
        <authorList>
            <person name="Corre E."/>
            <person name="Pelletier E."/>
            <person name="Niang G."/>
            <person name="Scheremetjew M."/>
            <person name="Finn R."/>
            <person name="Kale V."/>
            <person name="Holt S."/>
            <person name="Cochrane G."/>
            <person name="Meng A."/>
            <person name="Brown T."/>
            <person name="Cohen L."/>
        </authorList>
    </citation>
    <scope>NUCLEOTIDE SEQUENCE</scope>
    <source>
        <strain evidence="2">CCMP 2712</strain>
    </source>
</reference>
<sequence>MAVNAGIAGVRRQMMAASLIEANADQELDEKKAKGLAAKAMKMKEDITNEVCRRVARMQDREEKAVLMTAIKALKNSDPERSLHVLSERLKQLARRMEARGEDSSDEEEEAEEAKEAAETSIEAHAQHESQGEQWWRSETRPDKWSEVVDHVLAVSCSLSSLSRGEDSWIEEADIVPLRESLLGKGYFLSPESQETNLPALILTGMRSLRRAGVPTFYIWMYDEPWKVMLRLWEAAEKLIGGPCVLEPTFAAYHLDYHKAGESGNRYVGTNFSLPHRDYTYSDSYDSSGQPKVVTIWVPVSDVTLENGCMYVVPKEFDANFDRDDVMQHMWVQQSGWLAGKSFLSFPLAGVLPLAPVRAGTAMGWMGNTIHWGCQCHRTCSSNPRASIAWVFKRADTSHSLDSSPISFEDAQQLTLEQRKGLIESSMDYFKHWSSPRT</sequence>
<dbReference type="Gene3D" id="2.60.120.620">
    <property type="entry name" value="q2cbj1_9rhob like domain"/>
    <property type="match status" value="1"/>
</dbReference>
<dbReference type="InterPro" id="IPR008775">
    <property type="entry name" value="Phytyl_CoA_dOase-like"/>
</dbReference>
<proteinExistence type="predicted"/>
<feature type="region of interest" description="Disordered" evidence="1">
    <location>
        <begin position="96"/>
        <end position="137"/>
    </location>
</feature>
<dbReference type="AlphaFoldDB" id="A0A7S4U7R1"/>
<feature type="compositionally biased region" description="Basic and acidic residues" evidence="1">
    <location>
        <begin position="125"/>
        <end position="137"/>
    </location>
</feature>
<evidence type="ECO:0000256" key="1">
    <source>
        <dbReference type="SAM" id="MobiDB-lite"/>
    </source>
</evidence>
<name>A0A7S4U7R1_GUITH</name>
<organism evidence="2">
    <name type="scientific">Guillardia theta</name>
    <name type="common">Cryptophyte</name>
    <name type="synonym">Cryptomonas phi</name>
    <dbReference type="NCBI Taxonomy" id="55529"/>
    <lineage>
        <taxon>Eukaryota</taxon>
        <taxon>Cryptophyceae</taxon>
        <taxon>Pyrenomonadales</taxon>
        <taxon>Geminigeraceae</taxon>
        <taxon>Guillardia</taxon>
    </lineage>
</organism>